<evidence type="ECO:0000313" key="3">
    <source>
        <dbReference type="EMBL" id="GGE84416.1"/>
    </source>
</evidence>
<evidence type="ECO:0000256" key="2">
    <source>
        <dbReference type="SAM" id="SignalP"/>
    </source>
</evidence>
<reference evidence="4" key="1">
    <citation type="journal article" date="2019" name="Int. J. Syst. Evol. Microbiol.">
        <title>The Global Catalogue of Microorganisms (GCM) 10K type strain sequencing project: providing services to taxonomists for standard genome sequencing and annotation.</title>
        <authorList>
            <consortium name="The Broad Institute Genomics Platform"/>
            <consortium name="The Broad Institute Genome Sequencing Center for Infectious Disease"/>
            <person name="Wu L."/>
            <person name="Ma J."/>
        </authorList>
    </citation>
    <scope>NUCLEOTIDE SEQUENCE [LARGE SCALE GENOMIC DNA]</scope>
    <source>
        <strain evidence="4">CGMCC 1.16033</strain>
    </source>
</reference>
<keyword evidence="4" id="KW-1185">Reference proteome</keyword>
<evidence type="ECO:0000313" key="4">
    <source>
        <dbReference type="Proteomes" id="UP000606498"/>
    </source>
</evidence>
<proteinExistence type="predicted"/>
<feature type="signal peptide" evidence="2">
    <location>
        <begin position="1"/>
        <end position="20"/>
    </location>
</feature>
<protein>
    <submittedName>
        <fullName evidence="3">DUF3530 domain-containing protein</fullName>
    </submittedName>
</protein>
<sequence length="333" mass="36329">MARISKMIAMWCFLPLAALAADEPANPDSVNKNAPSQEQTQPEPEPASQPPETAKMQPRDNSRALEHVAASELQKIQIDGEDQAVLVRSWSGQKQLGAALLLPPPGTHADAPGLNAFLRRGINPAGWASISITPPPFPEQPNFTTEAQEISKAGDGKMPGKRNQATSRREAEEWQKLRKQQQSFIQKSLAQLDALGAPFPGQRLLIAQDQSAALVIELLAAQELAKPDLLVVINPYLDDPNANLALPKQLAGLELAVLDIQSPDGHQASQATMESRKTLAMSKPDNQYRQQVLALDLRQDVAFENTLLMIEGMARKVLKQQAPNEKVATEPHQ</sequence>
<dbReference type="Proteomes" id="UP000606498">
    <property type="component" value="Unassembled WGS sequence"/>
</dbReference>
<gene>
    <name evidence="3" type="ORF">GCM10011520_26050</name>
</gene>
<dbReference type="EMBL" id="BMKO01000006">
    <property type="protein sequence ID" value="GGE84416.1"/>
    <property type="molecule type" value="Genomic_DNA"/>
</dbReference>
<feature type="region of interest" description="Disordered" evidence="1">
    <location>
        <begin position="23"/>
        <end position="64"/>
    </location>
</feature>
<feature type="chain" id="PRO_5046849160" evidence="2">
    <location>
        <begin position="21"/>
        <end position="333"/>
    </location>
</feature>
<keyword evidence="2" id="KW-0732">Signal</keyword>
<dbReference type="Pfam" id="PF12048">
    <property type="entry name" value="DUF3530"/>
    <property type="match status" value="1"/>
</dbReference>
<dbReference type="RefSeq" id="WP_157929099.1">
    <property type="nucleotide sequence ID" value="NZ_BMKO01000006.1"/>
</dbReference>
<organism evidence="3 4">
    <name type="scientific">Shewanella carassii</name>
    <dbReference type="NCBI Taxonomy" id="1987584"/>
    <lineage>
        <taxon>Bacteria</taxon>
        <taxon>Pseudomonadati</taxon>
        <taxon>Pseudomonadota</taxon>
        <taxon>Gammaproteobacteria</taxon>
        <taxon>Alteromonadales</taxon>
        <taxon>Shewanellaceae</taxon>
        <taxon>Shewanella</taxon>
    </lineage>
</organism>
<name>A0ABQ1T6V1_9GAMM</name>
<accession>A0ABQ1T6V1</accession>
<feature type="region of interest" description="Disordered" evidence="1">
    <location>
        <begin position="130"/>
        <end position="168"/>
    </location>
</feature>
<comment type="caution">
    <text evidence="3">The sequence shown here is derived from an EMBL/GenBank/DDBJ whole genome shotgun (WGS) entry which is preliminary data.</text>
</comment>
<dbReference type="InterPro" id="IPR022529">
    <property type="entry name" value="DUF3530"/>
</dbReference>
<evidence type="ECO:0000256" key="1">
    <source>
        <dbReference type="SAM" id="MobiDB-lite"/>
    </source>
</evidence>